<keyword evidence="4" id="KW-1185">Reference proteome</keyword>
<dbReference type="AlphaFoldDB" id="A0A1E7ENM2"/>
<gene>
    <name evidence="3" type="ORF">FRACYDRAFT_264890</name>
</gene>
<evidence type="ECO:0000256" key="2">
    <source>
        <dbReference type="SAM" id="SignalP"/>
    </source>
</evidence>
<evidence type="ECO:0000313" key="3">
    <source>
        <dbReference type="EMBL" id="OEU07550.1"/>
    </source>
</evidence>
<evidence type="ECO:0000256" key="1">
    <source>
        <dbReference type="SAM" id="Phobius"/>
    </source>
</evidence>
<name>A0A1E7ENM2_9STRA</name>
<protein>
    <submittedName>
        <fullName evidence="3">Uncharacterized protein</fullName>
    </submittedName>
</protein>
<feature type="signal peptide" evidence="2">
    <location>
        <begin position="1"/>
        <end position="29"/>
    </location>
</feature>
<keyword evidence="2" id="KW-0732">Signal</keyword>
<organism evidence="3 4">
    <name type="scientific">Fragilariopsis cylindrus CCMP1102</name>
    <dbReference type="NCBI Taxonomy" id="635003"/>
    <lineage>
        <taxon>Eukaryota</taxon>
        <taxon>Sar</taxon>
        <taxon>Stramenopiles</taxon>
        <taxon>Ochrophyta</taxon>
        <taxon>Bacillariophyta</taxon>
        <taxon>Bacillariophyceae</taxon>
        <taxon>Bacillariophycidae</taxon>
        <taxon>Bacillariales</taxon>
        <taxon>Bacillariaceae</taxon>
        <taxon>Fragilariopsis</taxon>
    </lineage>
</organism>
<evidence type="ECO:0000313" key="4">
    <source>
        <dbReference type="Proteomes" id="UP000095751"/>
    </source>
</evidence>
<feature type="chain" id="PRO_5009192052" evidence="2">
    <location>
        <begin position="30"/>
        <end position="245"/>
    </location>
</feature>
<keyword evidence="1" id="KW-1133">Transmembrane helix</keyword>
<dbReference type="Proteomes" id="UP000095751">
    <property type="component" value="Unassembled WGS sequence"/>
</dbReference>
<keyword evidence="1" id="KW-0812">Transmembrane</keyword>
<dbReference type="InParanoid" id="A0A1E7ENM2"/>
<reference evidence="3 4" key="1">
    <citation type="submission" date="2016-09" db="EMBL/GenBank/DDBJ databases">
        <title>Extensive genetic diversity and differential bi-allelic expression allows diatom success in the polar Southern Ocean.</title>
        <authorList>
            <consortium name="DOE Joint Genome Institute"/>
            <person name="Mock T."/>
            <person name="Otillar R.P."/>
            <person name="Strauss J."/>
            <person name="Dupont C."/>
            <person name="Frickenhaus S."/>
            <person name="Maumus F."/>
            <person name="Mcmullan M."/>
            <person name="Sanges R."/>
            <person name="Schmutz J."/>
            <person name="Toseland A."/>
            <person name="Valas R."/>
            <person name="Veluchamy A."/>
            <person name="Ward B.J."/>
            <person name="Allen A."/>
            <person name="Barry K."/>
            <person name="Falciatore A."/>
            <person name="Ferrante M."/>
            <person name="Fortunato A.E."/>
            <person name="Gloeckner G."/>
            <person name="Gruber A."/>
            <person name="Hipkin R."/>
            <person name="Janech M."/>
            <person name="Kroth P."/>
            <person name="Leese F."/>
            <person name="Lindquist E."/>
            <person name="Lyon B.R."/>
            <person name="Martin J."/>
            <person name="Mayer C."/>
            <person name="Parker M."/>
            <person name="Quesneville H."/>
            <person name="Raymond J."/>
            <person name="Uhlig C."/>
            <person name="Valentin K.U."/>
            <person name="Worden A.Z."/>
            <person name="Armbrust E.V."/>
            <person name="Bowler C."/>
            <person name="Green B."/>
            <person name="Moulton V."/>
            <person name="Van Oosterhout C."/>
            <person name="Grigoriev I."/>
        </authorList>
    </citation>
    <scope>NUCLEOTIDE SEQUENCE [LARGE SCALE GENOMIC DNA]</scope>
    <source>
        <strain evidence="3 4">CCMP1102</strain>
    </source>
</reference>
<proteinExistence type="predicted"/>
<accession>A0A1E7ENM2</accession>
<dbReference type="EMBL" id="KV784385">
    <property type="protein sequence ID" value="OEU07550.1"/>
    <property type="molecule type" value="Genomic_DNA"/>
</dbReference>
<dbReference type="KEGG" id="fcy:FRACYDRAFT_264890"/>
<sequence>MMYSLRSSSTLLVAVTVVAVFSSSGDVYAFSPPKMIIMRQNKQISATQIATSALFVSPTTTRSSQPVAEEDARYIFNKAREFAFKDEQRDDYDSHYHSLSDEENEIKEAKFYLNEIVHLQSGCVVGTLVDPNQDGMCDVDSGSIVAEMVTKLSNKVKRHESRLSNYNKYSSSSTESSGIPWIATGFSVSALVLVFAAFAITLDIDSGPIQTYQHFIDILHNKGYFVSLINQLDPLSQHIMSIMYS</sequence>
<feature type="transmembrane region" description="Helical" evidence="1">
    <location>
        <begin position="178"/>
        <end position="202"/>
    </location>
</feature>
<keyword evidence="1" id="KW-0472">Membrane</keyword>
<dbReference type="OrthoDB" id="44504at2759"/>